<dbReference type="AlphaFoldDB" id="A0A1T4RZ22"/>
<evidence type="ECO:0000313" key="2">
    <source>
        <dbReference type="EMBL" id="SKA21195.1"/>
    </source>
</evidence>
<dbReference type="Proteomes" id="UP000190092">
    <property type="component" value="Unassembled WGS sequence"/>
</dbReference>
<dbReference type="STRING" id="225324.SAMN02745126_04199"/>
<name>A0A1T4RZ22_9HYPH</name>
<dbReference type="InterPro" id="IPR009579">
    <property type="entry name" value="DUF1192"/>
</dbReference>
<feature type="coiled-coil region" evidence="1">
    <location>
        <begin position="25"/>
        <end position="52"/>
    </location>
</feature>
<dbReference type="EMBL" id="FUWJ01000006">
    <property type="protein sequence ID" value="SKA21195.1"/>
    <property type="molecule type" value="Genomic_DNA"/>
</dbReference>
<dbReference type="RefSeq" id="WP_085935880.1">
    <property type="nucleotide sequence ID" value="NZ_FUWJ01000006.1"/>
</dbReference>
<keyword evidence="1" id="KW-0175">Coiled coil</keyword>
<protein>
    <recommendedName>
        <fullName evidence="4">DUF1192 domain-containing protein</fullName>
    </recommendedName>
</protein>
<dbReference type="Pfam" id="PF06698">
    <property type="entry name" value="DUF1192"/>
    <property type="match status" value="1"/>
</dbReference>
<proteinExistence type="predicted"/>
<organism evidence="2 3">
    <name type="scientific">Enhydrobacter aerosaccus</name>
    <dbReference type="NCBI Taxonomy" id="225324"/>
    <lineage>
        <taxon>Bacteria</taxon>
        <taxon>Pseudomonadati</taxon>
        <taxon>Pseudomonadota</taxon>
        <taxon>Alphaproteobacteria</taxon>
        <taxon>Hyphomicrobiales</taxon>
        <taxon>Enhydrobacter</taxon>
    </lineage>
</organism>
<evidence type="ECO:0008006" key="4">
    <source>
        <dbReference type="Google" id="ProtNLM"/>
    </source>
</evidence>
<accession>A0A1T4RZ22</accession>
<dbReference type="OrthoDB" id="7364583at2"/>
<reference evidence="3" key="1">
    <citation type="submission" date="2017-02" db="EMBL/GenBank/DDBJ databases">
        <authorList>
            <person name="Varghese N."/>
            <person name="Submissions S."/>
        </authorList>
    </citation>
    <scope>NUCLEOTIDE SEQUENCE [LARGE SCALE GENOMIC DNA]</scope>
    <source>
        <strain evidence="3">ATCC 27094</strain>
    </source>
</reference>
<keyword evidence="3" id="KW-1185">Reference proteome</keyword>
<gene>
    <name evidence="2" type="ORF">SAMN02745126_04199</name>
</gene>
<evidence type="ECO:0000256" key="1">
    <source>
        <dbReference type="SAM" id="Coils"/>
    </source>
</evidence>
<sequence>MAFDLEDLDPRNKRTKPVNLDDMSVDALKEYVDALKAEIERVEAKIKAKQSHASAAAAFFKR</sequence>
<evidence type="ECO:0000313" key="3">
    <source>
        <dbReference type="Proteomes" id="UP000190092"/>
    </source>
</evidence>